<dbReference type="EMBL" id="NEXV01000261">
    <property type="protein sequence ID" value="PIG86332.1"/>
    <property type="molecule type" value="Genomic_DNA"/>
</dbReference>
<keyword evidence="5" id="KW-1185">Reference proteome</keyword>
<evidence type="ECO:0000256" key="3">
    <source>
        <dbReference type="RuleBase" id="RU362118"/>
    </source>
</evidence>
<dbReference type="GO" id="GO:0030170">
    <property type="term" value="F:pyridoxal phosphate binding"/>
    <property type="evidence" value="ECO:0007669"/>
    <property type="project" value="InterPro"/>
</dbReference>
<evidence type="ECO:0008006" key="6">
    <source>
        <dbReference type="Google" id="ProtNLM"/>
    </source>
</evidence>
<dbReference type="InterPro" id="IPR051750">
    <property type="entry name" value="Trans-sulfuration_enzymes"/>
</dbReference>
<evidence type="ECO:0000256" key="2">
    <source>
        <dbReference type="ARBA" id="ARBA00022898"/>
    </source>
</evidence>
<evidence type="ECO:0000313" key="5">
    <source>
        <dbReference type="Proteomes" id="UP000231358"/>
    </source>
</evidence>
<accession>A0A2G7G0K9</accession>
<dbReference type="STRING" id="656916.A0A2G7G0K9"/>
<comment type="similarity">
    <text evidence="3">Belongs to the trans-sulfuration enzymes family.</text>
</comment>
<comment type="caution">
    <text evidence="4">The sequence shown here is derived from an EMBL/GenBank/DDBJ whole genome shotgun (WGS) entry which is preliminary data.</text>
</comment>
<dbReference type="SUPFAM" id="SSF53383">
    <property type="entry name" value="PLP-dependent transferases"/>
    <property type="match status" value="1"/>
</dbReference>
<comment type="cofactor">
    <cofactor evidence="1 3">
        <name>pyridoxal 5'-phosphate</name>
        <dbReference type="ChEBI" id="CHEBI:597326"/>
    </cofactor>
</comment>
<dbReference type="Gene3D" id="3.90.1150.10">
    <property type="entry name" value="Aspartate Aminotransferase, domain 1"/>
    <property type="match status" value="1"/>
</dbReference>
<proteinExistence type="inferred from homology"/>
<dbReference type="InterPro" id="IPR015422">
    <property type="entry name" value="PyrdxlP-dep_Trfase_small"/>
</dbReference>
<dbReference type="PANTHER" id="PTHR42699:SF1">
    <property type="entry name" value="CYSTATHIONINE GAMMA-SYNTHASE-RELATED"/>
    <property type="match status" value="1"/>
</dbReference>
<dbReference type="Proteomes" id="UP000231358">
    <property type="component" value="Unassembled WGS sequence"/>
</dbReference>
<name>A0A2G7G0K9_9EURO</name>
<protein>
    <recommendedName>
        <fullName evidence="6">Cystathionine gamma-synthase</fullName>
    </recommendedName>
</protein>
<sequence length="572" mass="64086">MVCTITATLGTSVPQRKHAISVQLPKWKDMVGLGSNDPQTIRSLSNGYPRSFFHQDVQTVSLQYFFPEKSSTNLVLFPDPGSADSCISYMASSNTHGSNAVPKQELSILCIEFRDGTESQCEWPNPQLPLLYAVTFPEAAQPVAASFWRLTGMGISSRLAEKFLKNIGSMSRKELLTANVNVIPTAQLDYSPVYAHLRQRIVNMLERATINPYRSVPIGISDVFLFPSGMSAIYHVHHMLLKWRYSESIIMGFPYEVTLRMVETYGPSFTFFSAATTEEIDSLEQRLESQDPNGQKVQAIWCECASNPLLWTSDLERIRRIADKHDIPVVVDDTIGSFANVDVLDVADVVVTSLSKTFNGFADVLAGSAVLNPRSSYYHRMKGLFIDSYVNSLYIDDAVQLELNSRTFLQRTAIMNENADYLVGKIKKLMDSSTANGCSQDVKHDGELPDNIVDAIYYPKVSPSKKNYDERMRCPTDEFQPGYGCLFTIEFADVKTASSFFDHLNVYKGPSLGAHVTLAQPYVQTTFQRQKKWAASHGLRETIIRISVGLEDKRELWKTFQHAFRTAVSGAV</sequence>
<dbReference type="InterPro" id="IPR000277">
    <property type="entry name" value="Cys/Met-Metab_PyrdxlP-dep_enz"/>
</dbReference>
<dbReference type="GO" id="GO:0019346">
    <property type="term" value="P:transsulfuration"/>
    <property type="evidence" value="ECO:0007669"/>
    <property type="project" value="InterPro"/>
</dbReference>
<dbReference type="Pfam" id="PF01053">
    <property type="entry name" value="Cys_Met_Meta_PP"/>
    <property type="match status" value="1"/>
</dbReference>
<reference evidence="4 5" key="1">
    <citation type="submission" date="2017-05" db="EMBL/GenBank/DDBJ databases">
        <title>Genome sequence for an aflatoxigenic pathogen of Argentinian peanut, Aspergillus arachidicola.</title>
        <authorList>
            <person name="Moore G."/>
            <person name="Beltz S.B."/>
            <person name="Mack B.M."/>
        </authorList>
    </citation>
    <scope>NUCLEOTIDE SEQUENCE [LARGE SCALE GENOMIC DNA]</scope>
    <source>
        <strain evidence="4 5">CBS 117610</strain>
    </source>
</reference>
<dbReference type="AlphaFoldDB" id="A0A2G7G0K9"/>
<dbReference type="PANTHER" id="PTHR42699">
    <property type="match status" value="1"/>
</dbReference>
<keyword evidence="2 3" id="KW-0663">Pyridoxal phosphate</keyword>
<dbReference type="Gene3D" id="3.40.640.10">
    <property type="entry name" value="Type I PLP-dependent aspartate aminotransferase-like (Major domain)"/>
    <property type="match status" value="1"/>
</dbReference>
<evidence type="ECO:0000256" key="1">
    <source>
        <dbReference type="ARBA" id="ARBA00001933"/>
    </source>
</evidence>
<dbReference type="InterPro" id="IPR015421">
    <property type="entry name" value="PyrdxlP-dep_Trfase_major"/>
</dbReference>
<organism evidence="4 5">
    <name type="scientific">Aspergillus arachidicola</name>
    <dbReference type="NCBI Taxonomy" id="656916"/>
    <lineage>
        <taxon>Eukaryota</taxon>
        <taxon>Fungi</taxon>
        <taxon>Dikarya</taxon>
        <taxon>Ascomycota</taxon>
        <taxon>Pezizomycotina</taxon>
        <taxon>Eurotiomycetes</taxon>
        <taxon>Eurotiomycetidae</taxon>
        <taxon>Eurotiales</taxon>
        <taxon>Aspergillaceae</taxon>
        <taxon>Aspergillus</taxon>
        <taxon>Aspergillus subgen. Circumdati</taxon>
    </lineage>
</organism>
<dbReference type="GO" id="GO:0003962">
    <property type="term" value="F:cystathionine gamma-synthase activity"/>
    <property type="evidence" value="ECO:0007669"/>
    <property type="project" value="TreeGrafter"/>
</dbReference>
<evidence type="ECO:0000313" key="4">
    <source>
        <dbReference type="EMBL" id="PIG86332.1"/>
    </source>
</evidence>
<dbReference type="InterPro" id="IPR015424">
    <property type="entry name" value="PyrdxlP-dep_Trfase"/>
</dbReference>
<gene>
    <name evidence="4" type="ORF">AARAC_011592</name>
</gene>